<sequence length="278" mass="29281">MSIVAVTGSTGALGGMTARLLADAGVEQRLIVRDTSRAPVLAGATTAVAAYGHGTAAALALAGVDVLFMVSASESADRMAEHRSFIEAATEAGVGHIVYTSFVGASPDCTFTLGRDHYATEQLIRASGASFTFLRDNFYLDFMEALVGDDGVIRGPAGDGRAALVARADIARVAAEVVRDPSAHVDTTYDMTGPEAIDMTDVARIISAARGREVTFHDETIPEAHESRAKWNAPSWQVDAWITTYTAIRAGELAAVSSDIETLTGRPPLTLAELLREP</sequence>
<dbReference type="Gene3D" id="3.90.25.10">
    <property type="entry name" value="UDP-galactose 4-epimerase, domain 1"/>
    <property type="match status" value="1"/>
</dbReference>
<dbReference type="Proteomes" id="UP000244893">
    <property type="component" value="Unassembled WGS sequence"/>
</dbReference>
<organism evidence="2 3">
    <name type="scientific">Amnibacterium flavum</name>
    <dbReference type="NCBI Taxonomy" id="2173173"/>
    <lineage>
        <taxon>Bacteria</taxon>
        <taxon>Bacillati</taxon>
        <taxon>Actinomycetota</taxon>
        <taxon>Actinomycetes</taxon>
        <taxon>Micrococcales</taxon>
        <taxon>Microbacteriaceae</taxon>
        <taxon>Amnibacterium</taxon>
    </lineage>
</organism>
<accession>A0A2V1HPM2</accession>
<gene>
    <name evidence="2" type="ORF">DDQ50_12865</name>
</gene>
<dbReference type="InterPro" id="IPR036291">
    <property type="entry name" value="NAD(P)-bd_dom_sf"/>
</dbReference>
<dbReference type="CDD" id="cd05269">
    <property type="entry name" value="TMR_SDR_a"/>
    <property type="match status" value="1"/>
</dbReference>
<dbReference type="RefSeq" id="WP_116757094.1">
    <property type="nucleotide sequence ID" value="NZ_JBHUEX010000001.1"/>
</dbReference>
<dbReference type="Gene3D" id="3.40.50.720">
    <property type="entry name" value="NAD(P)-binding Rossmann-like Domain"/>
    <property type="match status" value="1"/>
</dbReference>
<dbReference type="AlphaFoldDB" id="A0A2V1HPM2"/>
<dbReference type="Pfam" id="PF05368">
    <property type="entry name" value="NmrA"/>
    <property type="match status" value="1"/>
</dbReference>
<dbReference type="EMBL" id="QEOP01000002">
    <property type="protein sequence ID" value="PVZ94583.1"/>
    <property type="molecule type" value="Genomic_DNA"/>
</dbReference>
<comment type="caution">
    <text evidence="2">The sequence shown here is derived from an EMBL/GenBank/DDBJ whole genome shotgun (WGS) entry which is preliminary data.</text>
</comment>
<dbReference type="InterPro" id="IPR008030">
    <property type="entry name" value="NmrA-like"/>
</dbReference>
<dbReference type="PANTHER" id="PTHR47129:SF1">
    <property type="entry name" value="NMRA-LIKE DOMAIN-CONTAINING PROTEIN"/>
    <property type="match status" value="1"/>
</dbReference>
<dbReference type="SUPFAM" id="SSF51735">
    <property type="entry name" value="NAD(P)-binding Rossmann-fold domains"/>
    <property type="match status" value="1"/>
</dbReference>
<reference evidence="2 3" key="1">
    <citation type="submission" date="2018-05" db="EMBL/GenBank/DDBJ databases">
        <title>Amnibacterium sp. M8JJ-5, whole genome shotgun sequence.</title>
        <authorList>
            <person name="Tuo L."/>
        </authorList>
    </citation>
    <scope>NUCLEOTIDE SEQUENCE [LARGE SCALE GENOMIC DNA]</scope>
    <source>
        <strain evidence="2 3">M8JJ-5</strain>
    </source>
</reference>
<dbReference type="InterPro" id="IPR052718">
    <property type="entry name" value="NmrA-type_oxidoreductase"/>
</dbReference>
<dbReference type="OrthoDB" id="3243290at2"/>
<evidence type="ECO:0000313" key="3">
    <source>
        <dbReference type="Proteomes" id="UP000244893"/>
    </source>
</evidence>
<evidence type="ECO:0000259" key="1">
    <source>
        <dbReference type="Pfam" id="PF05368"/>
    </source>
</evidence>
<feature type="domain" description="NmrA-like" evidence="1">
    <location>
        <begin position="3"/>
        <end position="217"/>
    </location>
</feature>
<keyword evidence="3" id="KW-1185">Reference proteome</keyword>
<name>A0A2V1HPM2_9MICO</name>
<protein>
    <submittedName>
        <fullName evidence="2">NAD(P)-dependent oxidoreductase</fullName>
    </submittedName>
</protein>
<evidence type="ECO:0000313" key="2">
    <source>
        <dbReference type="EMBL" id="PVZ94583.1"/>
    </source>
</evidence>
<proteinExistence type="predicted"/>
<dbReference type="PANTHER" id="PTHR47129">
    <property type="entry name" value="QUINONE OXIDOREDUCTASE 2"/>
    <property type="match status" value="1"/>
</dbReference>